<dbReference type="Proteomes" id="UP001219567">
    <property type="component" value="Chromosome 1"/>
</dbReference>
<feature type="chain" id="PRO_5042585119" evidence="4">
    <location>
        <begin position="24"/>
        <end position="545"/>
    </location>
</feature>
<dbReference type="InterPro" id="IPR029058">
    <property type="entry name" value="AB_hydrolase_fold"/>
</dbReference>
<dbReference type="AlphaFoldDB" id="A0AAJ5YRG8"/>
<evidence type="ECO:0000313" key="5">
    <source>
        <dbReference type="EMBL" id="WFC98775.1"/>
    </source>
</evidence>
<evidence type="ECO:0000313" key="6">
    <source>
        <dbReference type="Proteomes" id="UP001219567"/>
    </source>
</evidence>
<keyword evidence="3" id="KW-0812">Transmembrane</keyword>
<accession>A0AAJ5YRG8</accession>
<dbReference type="PANTHER" id="PTHR35560:SF3">
    <property type="entry name" value="PEPTIDASE S9 PROLYL OLIGOPEPTIDASE CATALYTIC DOMAIN-CONTAINING PROTEIN"/>
    <property type="match status" value="1"/>
</dbReference>
<name>A0AAJ5YRG8_9BASI</name>
<comment type="catalytic activity">
    <reaction evidence="2">
        <text>a monoacylglycerol + H2O = glycerol + a fatty acid + H(+)</text>
        <dbReference type="Rhea" id="RHEA:15245"/>
        <dbReference type="ChEBI" id="CHEBI:15377"/>
        <dbReference type="ChEBI" id="CHEBI:15378"/>
        <dbReference type="ChEBI" id="CHEBI:17408"/>
        <dbReference type="ChEBI" id="CHEBI:17754"/>
        <dbReference type="ChEBI" id="CHEBI:28868"/>
    </reaction>
</comment>
<dbReference type="EMBL" id="CP119943">
    <property type="protein sequence ID" value="WFC98775.1"/>
    <property type="molecule type" value="Genomic_DNA"/>
</dbReference>
<keyword evidence="6" id="KW-1185">Reference proteome</keyword>
<evidence type="ECO:0000256" key="3">
    <source>
        <dbReference type="SAM" id="Phobius"/>
    </source>
</evidence>
<keyword evidence="3" id="KW-0472">Membrane</keyword>
<dbReference type="Gene3D" id="3.40.50.1820">
    <property type="entry name" value="alpha/beta hydrolase"/>
    <property type="match status" value="1"/>
</dbReference>
<keyword evidence="4" id="KW-0732">Signal</keyword>
<protein>
    <submittedName>
        <fullName evidence="5">Uncharacterized protein</fullName>
    </submittedName>
</protein>
<dbReference type="PANTHER" id="PTHR35560">
    <property type="entry name" value="BLL0132 PROTEIN"/>
    <property type="match status" value="1"/>
</dbReference>
<reference evidence="5 6" key="1">
    <citation type="submission" date="2023-03" db="EMBL/GenBank/DDBJ databases">
        <title>Mating type loci evolution in Malassezia.</title>
        <authorList>
            <person name="Coelho M.A."/>
        </authorList>
    </citation>
    <scope>NUCLEOTIDE SEQUENCE [LARGE SCALE GENOMIC DNA]</scope>
    <source>
        <strain evidence="5 6">CBS 9725</strain>
    </source>
</reference>
<keyword evidence="3" id="KW-1133">Transmembrane helix</keyword>
<feature type="signal peptide" evidence="4">
    <location>
        <begin position="1"/>
        <end position="23"/>
    </location>
</feature>
<evidence type="ECO:0000256" key="1">
    <source>
        <dbReference type="ARBA" id="ARBA00047591"/>
    </source>
</evidence>
<organism evidence="5 6">
    <name type="scientific">Malassezia yamatoensis</name>
    <dbReference type="NCBI Taxonomy" id="253288"/>
    <lineage>
        <taxon>Eukaryota</taxon>
        <taxon>Fungi</taxon>
        <taxon>Dikarya</taxon>
        <taxon>Basidiomycota</taxon>
        <taxon>Ustilaginomycotina</taxon>
        <taxon>Malasseziomycetes</taxon>
        <taxon>Malasseziales</taxon>
        <taxon>Malasseziaceae</taxon>
        <taxon>Malassezia</taxon>
    </lineage>
</organism>
<proteinExistence type="predicted"/>
<gene>
    <name evidence="5" type="ORF">MYAM1_001507</name>
</gene>
<dbReference type="SUPFAM" id="SSF53474">
    <property type="entry name" value="alpha/beta-Hydrolases"/>
    <property type="match status" value="1"/>
</dbReference>
<comment type="catalytic activity">
    <reaction evidence="1">
        <text>a diacylglycerol + H2O = a monoacylglycerol + a fatty acid + H(+)</text>
        <dbReference type="Rhea" id="RHEA:32731"/>
        <dbReference type="ChEBI" id="CHEBI:15377"/>
        <dbReference type="ChEBI" id="CHEBI:15378"/>
        <dbReference type="ChEBI" id="CHEBI:17408"/>
        <dbReference type="ChEBI" id="CHEBI:18035"/>
        <dbReference type="ChEBI" id="CHEBI:28868"/>
    </reaction>
</comment>
<evidence type="ECO:0000256" key="2">
    <source>
        <dbReference type="ARBA" id="ARBA00048461"/>
    </source>
</evidence>
<sequence>MVGTRWLLSAALCIIALTYATNADGTGFKVARAGHNSLGLTKRDVWLQKRQDAFNDQTGIAAQSATDPVGAIAAVKQIPNFSQNNPTWATTQNGLLVDSSDGDETQVPWFGDFPYVTTPDFSQGSNGAWNKLLGNFEGFVLKDDIPATNQTIIGMDGTYPAQPYYVSDDINASLVKRVIVTLPGKPRDSWKYATLFYNAMQYVYSQSKYGYQPGEVMIIAPAVLNLDDQWAGGVQPNWLAYNSSMWQMGGRSHYPDLTHSVGFYSALDTLINHAMNKSVFPNVNRVVVAGHSMGGQAVMRYALLKRPKKYDDSMMYWIGNPGSWAWLQNDTQPVTAPGTTCNPEALKNTWPYGLSNMTKIPGYARDNVSQDSAPYVQRFLAKKIHYALALLDNGAGDTHCQAQYQGASHLERGTNFVSMVSSLSNGGWPVNQSLSYVAGVSHQDYPMIAANSSLDFVFGAEVNEIRTDNFGIHPSHTHVPKPKTPTRTPLDYHKIHIFQAIAWAVLAAIIIATAAVFFAIDRIFKPNTNDWDRDYWESDFKRRLL</sequence>
<evidence type="ECO:0000256" key="4">
    <source>
        <dbReference type="SAM" id="SignalP"/>
    </source>
</evidence>
<feature type="transmembrane region" description="Helical" evidence="3">
    <location>
        <begin position="500"/>
        <end position="520"/>
    </location>
</feature>